<dbReference type="GO" id="GO:0090729">
    <property type="term" value="F:toxin activity"/>
    <property type="evidence" value="ECO:0007669"/>
    <property type="project" value="UniProtKB-KW"/>
</dbReference>
<keyword evidence="5" id="KW-0813">Transport</keyword>
<dbReference type="InterPro" id="IPR036574">
    <property type="entry name" value="Scorpion_toxin-like_sf"/>
</dbReference>
<evidence type="ECO:0000256" key="3">
    <source>
        <dbReference type="ARBA" id="ARBA00022656"/>
    </source>
</evidence>
<evidence type="ECO:0000313" key="5">
    <source>
        <dbReference type="EMBL" id="ACJ23140.1"/>
    </source>
</evidence>
<evidence type="ECO:0000256" key="2">
    <source>
        <dbReference type="ARBA" id="ARBA00022525"/>
    </source>
</evidence>
<dbReference type="InterPro" id="IPR008911">
    <property type="entry name" value="Toxin_alpha-KTx_8/9"/>
</dbReference>
<dbReference type="GO" id="GO:0005576">
    <property type="term" value="C:extracellular region"/>
    <property type="evidence" value="ECO:0007669"/>
    <property type="project" value="UniProtKB-SubCell"/>
</dbReference>
<sequence length="57" mass="6321">MSRLYAIILIALVFNVIMTIMPDSKVEAVSCEDCPEHCSTQKARAKCDNDKCVCEAI</sequence>
<reference evidence="5" key="1">
    <citation type="submission" date="2008-10" db="EMBL/GenBank/DDBJ databases">
        <title>Buthus occitanus israelis scorpion toxin.</title>
        <authorList>
            <person name="Zilberberg N."/>
            <person name="Kozminsky-Atias A."/>
        </authorList>
    </citation>
    <scope>NUCLEOTIDE SEQUENCE</scope>
</reference>
<keyword evidence="2" id="KW-0964">Secreted</keyword>
<dbReference type="SUPFAM" id="SSF57095">
    <property type="entry name" value="Scorpion toxin-like"/>
    <property type="match status" value="1"/>
</dbReference>
<organism evidence="5">
    <name type="scientific">Buthus israelis</name>
    <name type="common">Israeli scorpion</name>
    <name type="synonym">Buthus occitanus israelis</name>
    <dbReference type="NCBI Taxonomy" id="2899555"/>
    <lineage>
        <taxon>Eukaryota</taxon>
        <taxon>Metazoa</taxon>
        <taxon>Ecdysozoa</taxon>
        <taxon>Arthropoda</taxon>
        <taxon>Chelicerata</taxon>
        <taxon>Arachnida</taxon>
        <taxon>Scorpiones</taxon>
        <taxon>Buthida</taxon>
        <taxon>Buthoidea</taxon>
        <taxon>Buthidae</taxon>
        <taxon>Buthus</taxon>
    </lineage>
</organism>
<keyword evidence="5" id="KW-0407">Ion channel</keyword>
<keyword evidence="5" id="KW-0406">Ion transport</keyword>
<dbReference type="GO" id="GO:0008200">
    <property type="term" value="F:ion channel inhibitor activity"/>
    <property type="evidence" value="ECO:0007669"/>
    <property type="project" value="InterPro"/>
</dbReference>
<accession>B8XH31</accession>
<dbReference type="AlphaFoldDB" id="B8XH31"/>
<proteinExistence type="evidence at transcript level"/>
<comment type="subcellular location">
    <subcellularLocation>
        <location evidence="1">Secreted</location>
    </subcellularLocation>
</comment>
<evidence type="ECO:0000256" key="1">
    <source>
        <dbReference type="ARBA" id="ARBA00004613"/>
    </source>
</evidence>
<dbReference type="EMBL" id="FJ360820">
    <property type="protein sequence ID" value="ACJ23140.1"/>
    <property type="molecule type" value="mRNA"/>
</dbReference>
<evidence type="ECO:0000256" key="4">
    <source>
        <dbReference type="SAM" id="SignalP"/>
    </source>
</evidence>
<feature type="chain" id="PRO_5002880417" evidence="4">
    <location>
        <begin position="20"/>
        <end position="57"/>
    </location>
</feature>
<keyword evidence="4" id="KW-0732">Signal</keyword>
<feature type="signal peptide" evidence="4">
    <location>
        <begin position="1"/>
        <end position="19"/>
    </location>
</feature>
<protein>
    <submittedName>
        <fullName evidence="5">Putative potassium channel toxin Tx203</fullName>
    </submittedName>
</protein>
<name>B8XH31_BUTIS</name>
<dbReference type="Pfam" id="PF05453">
    <property type="entry name" value="Toxin_6"/>
    <property type="match status" value="1"/>
</dbReference>
<keyword evidence="3" id="KW-0800">Toxin</keyword>
<dbReference type="GO" id="GO:0034220">
    <property type="term" value="P:monoatomic ion transmembrane transport"/>
    <property type="evidence" value="ECO:0007669"/>
    <property type="project" value="UniProtKB-KW"/>
</dbReference>